<keyword evidence="3" id="KW-0963">Cytoplasm</keyword>
<evidence type="ECO:0000256" key="2">
    <source>
        <dbReference type="ARBA" id="ARBA00022473"/>
    </source>
</evidence>
<evidence type="ECO:0000259" key="8">
    <source>
        <dbReference type="PROSITE" id="PS50821"/>
    </source>
</evidence>
<dbReference type="InterPro" id="IPR012337">
    <property type="entry name" value="RNaseH-like_sf"/>
</dbReference>
<comment type="caution">
    <text evidence="9">The sequence shown here is derived from an EMBL/GenBank/DDBJ whole genome shotgun (WGS) entry which is preliminary data.</text>
</comment>
<name>A0A815QRZ3_9BILA</name>
<dbReference type="SMART" id="SM00949">
    <property type="entry name" value="PAZ"/>
    <property type="match status" value="1"/>
</dbReference>
<keyword evidence="5" id="KW-0943">RNA-mediated gene silencing</keyword>
<evidence type="ECO:0000256" key="4">
    <source>
        <dbReference type="ARBA" id="ARBA00022884"/>
    </source>
</evidence>
<feature type="domain" description="PAZ" evidence="8">
    <location>
        <begin position="269"/>
        <end position="382"/>
    </location>
</feature>
<comment type="similarity">
    <text evidence="6">Belongs to the argonaute family. Piwi subfamily.</text>
</comment>
<evidence type="ECO:0000256" key="6">
    <source>
        <dbReference type="ARBA" id="ARBA00038291"/>
    </source>
</evidence>
<feature type="compositionally biased region" description="Polar residues" evidence="7">
    <location>
        <begin position="46"/>
        <end position="65"/>
    </location>
</feature>
<keyword evidence="11" id="KW-1185">Reference proteome</keyword>
<dbReference type="SUPFAM" id="SSF101690">
    <property type="entry name" value="PAZ domain"/>
    <property type="match status" value="1"/>
</dbReference>
<evidence type="ECO:0000313" key="9">
    <source>
        <dbReference type="EMBL" id="CAF1465948.1"/>
    </source>
</evidence>
<reference evidence="9" key="1">
    <citation type="submission" date="2021-02" db="EMBL/GenBank/DDBJ databases">
        <authorList>
            <person name="Nowell W R."/>
        </authorList>
    </citation>
    <scope>NUCLEOTIDE SEQUENCE</scope>
</reference>
<dbReference type="Pfam" id="PF23278">
    <property type="entry name" value="Piwi_N"/>
    <property type="match status" value="1"/>
</dbReference>
<evidence type="ECO:0000256" key="7">
    <source>
        <dbReference type="SAM" id="MobiDB-lite"/>
    </source>
</evidence>
<dbReference type="SUPFAM" id="SSF53098">
    <property type="entry name" value="Ribonuclease H-like"/>
    <property type="match status" value="1"/>
</dbReference>
<keyword evidence="2" id="KW-0217">Developmental protein</keyword>
<dbReference type="GO" id="GO:0005737">
    <property type="term" value="C:cytoplasm"/>
    <property type="evidence" value="ECO:0007669"/>
    <property type="project" value="UniProtKB-SubCell"/>
</dbReference>
<evidence type="ECO:0000313" key="11">
    <source>
        <dbReference type="Proteomes" id="UP000663829"/>
    </source>
</evidence>
<dbReference type="FunFam" id="2.170.260.10:FF:000003">
    <property type="entry name" value="Piwi-like RNA-mediated gene silencing 2"/>
    <property type="match status" value="1"/>
</dbReference>
<keyword evidence="4" id="KW-0694">RNA-binding</keyword>
<dbReference type="GO" id="GO:0003723">
    <property type="term" value="F:RNA binding"/>
    <property type="evidence" value="ECO:0007669"/>
    <property type="project" value="UniProtKB-KW"/>
</dbReference>
<dbReference type="Pfam" id="PF02170">
    <property type="entry name" value="PAZ"/>
    <property type="match status" value="1"/>
</dbReference>
<evidence type="ECO:0000313" key="10">
    <source>
        <dbReference type="EMBL" id="CAF4335068.1"/>
    </source>
</evidence>
<dbReference type="CDD" id="cd02845">
    <property type="entry name" value="PAZ_piwi_like"/>
    <property type="match status" value="1"/>
</dbReference>
<organism evidence="9 11">
    <name type="scientific">Didymodactylos carnosus</name>
    <dbReference type="NCBI Taxonomy" id="1234261"/>
    <lineage>
        <taxon>Eukaryota</taxon>
        <taxon>Metazoa</taxon>
        <taxon>Spiralia</taxon>
        <taxon>Gnathifera</taxon>
        <taxon>Rotifera</taxon>
        <taxon>Eurotatoria</taxon>
        <taxon>Bdelloidea</taxon>
        <taxon>Philodinida</taxon>
        <taxon>Philodinidae</taxon>
        <taxon>Didymodactylos</taxon>
    </lineage>
</organism>
<dbReference type="GO" id="GO:0031047">
    <property type="term" value="P:regulatory ncRNA-mediated gene silencing"/>
    <property type="evidence" value="ECO:0007669"/>
    <property type="project" value="UniProtKB-KW"/>
</dbReference>
<dbReference type="AlphaFoldDB" id="A0A815QRZ3"/>
<dbReference type="OrthoDB" id="445936at2759"/>
<comment type="subcellular location">
    <subcellularLocation>
        <location evidence="1">Cytoplasm</location>
    </subcellularLocation>
</comment>
<dbReference type="PROSITE" id="PS50821">
    <property type="entry name" value="PAZ"/>
    <property type="match status" value="1"/>
</dbReference>
<dbReference type="Proteomes" id="UP000663829">
    <property type="component" value="Unassembled WGS sequence"/>
</dbReference>
<dbReference type="PANTHER" id="PTHR22891">
    <property type="entry name" value="EUKARYOTIC TRANSLATION INITIATION FACTOR 2C"/>
    <property type="match status" value="1"/>
</dbReference>
<dbReference type="Gene3D" id="2.170.260.10">
    <property type="entry name" value="paz domain"/>
    <property type="match status" value="1"/>
</dbReference>
<dbReference type="EMBL" id="CAJOBC010085738">
    <property type="protein sequence ID" value="CAF4335068.1"/>
    <property type="molecule type" value="Genomic_DNA"/>
</dbReference>
<evidence type="ECO:0000256" key="5">
    <source>
        <dbReference type="ARBA" id="ARBA00023158"/>
    </source>
</evidence>
<dbReference type="InterPro" id="IPR003100">
    <property type="entry name" value="PAZ_dom"/>
</dbReference>
<sequence length="496" mass="57047">MSEDSRGVGRARGRGRARAFWTPGTDSGRHTPSDILSSDADVGITTEASTGLSFTEKSESTTPKSLESAVDKLIPKLATMSTKSPFPMRVDSQEKRGVSGEQIRIVANYIKILTAPQWQLYQYHVSFEPDIIEMKKMRRELLQQHRGMINDVAFDGTTLYSFNDLGEKKIFISKHVVTNDNIEVRLVKTSVNAAESPAFFHLVNLIIRKLLEISGLTLIGRNYYQYDRKVDMTTYNLTLFPGFLTNVSLREGSLMINVDLSHKVLNKTTVYTRLQDIFTHTPEYRRAQDAATRELLGQVVLTTYNNKTYKIDEIAWDKDPKFSFKKHNGKEQSLMQYYQERYQVEVKDASQPLLISKPSKKDRLGGIQGPILLIPELCCVTGISEEMRLNFQFMKDISNYIHVDPVKRYQRLKDFNMDIRSHPDAKKELKKWNIELAEDLVEFDARNIGTEEINYGNRVVKYKLEEADWSREGRALRHISAKNLINWIVLFAPKDR</sequence>
<dbReference type="Proteomes" id="UP000681722">
    <property type="component" value="Unassembled WGS sequence"/>
</dbReference>
<gene>
    <name evidence="9" type="ORF">GPM918_LOCUS35274</name>
    <name evidence="10" type="ORF">SRO942_LOCUS35989</name>
</gene>
<evidence type="ECO:0000256" key="1">
    <source>
        <dbReference type="ARBA" id="ARBA00004496"/>
    </source>
</evidence>
<feature type="non-terminal residue" evidence="9">
    <location>
        <position position="1"/>
    </location>
</feature>
<evidence type="ECO:0000256" key="3">
    <source>
        <dbReference type="ARBA" id="ARBA00022490"/>
    </source>
</evidence>
<accession>A0A815QRZ3</accession>
<protein>
    <recommendedName>
        <fullName evidence="8">PAZ domain-containing protein</fullName>
    </recommendedName>
</protein>
<feature type="region of interest" description="Disordered" evidence="7">
    <location>
        <begin position="1"/>
        <end position="67"/>
    </location>
</feature>
<proteinExistence type="inferred from homology"/>
<dbReference type="InterPro" id="IPR036085">
    <property type="entry name" value="PAZ_dom_sf"/>
</dbReference>
<dbReference type="EMBL" id="CAJNOQ010020276">
    <property type="protein sequence ID" value="CAF1465948.1"/>
    <property type="molecule type" value="Genomic_DNA"/>
</dbReference>